<proteinExistence type="inferred from homology"/>
<dbReference type="EMBL" id="SPIA01000001">
    <property type="protein sequence ID" value="TFH68953.1"/>
    <property type="molecule type" value="Genomic_DNA"/>
</dbReference>
<comment type="function">
    <text evidence="1 8">Catalyzes the reversible oxidation of malate to oxaloacetate.</text>
</comment>
<feature type="binding site" evidence="8 11">
    <location>
        <position position="105"/>
    </location>
    <ligand>
        <name>NAD(+)</name>
        <dbReference type="ChEBI" id="CHEBI:57540"/>
    </ligand>
</feature>
<evidence type="ECO:0000256" key="7">
    <source>
        <dbReference type="ARBA" id="ARBA00048313"/>
    </source>
</evidence>
<feature type="binding site" evidence="8 10">
    <location>
        <position position="92"/>
    </location>
    <ligand>
        <name>substrate</name>
    </ligand>
</feature>
<dbReference type="GO" id="GO:0006108">
    <property type="term" value="P:malate metabolic process"/>
    <property type="evidence" value="ECO:0007669"/>
    <property type="project" value="InterPro"/>
</dbReference>
<dbReference type="Gene3D" id="3.90.110.10">
    <property type="entry name" value="Lactate dehydrogenase/glycoside hydrolase, family 4, C-terminal"/>
    <property type="match status" value="1"/>
</dbReference>
<evidence type="ECO:0000256" key="3">
    <source>
        <dbReference type="ARBA" id="ARBA00012995"/>
    </source>
</evidence>
<evidence type="ECO:0000256" key="4">
    <source>
        <dbReference type="ARBA" id="ARBA00022532"/>
    </source>
</evidence>
<gene>
    <name evidence="8" type="primary">mdh</name>
    <name evidence="15" type="ORF">E3W66_03130</name>
</gene>
<evidence type="ECO:0000259" key="13">
    <source>
        <dbReference type="Pfam" id="PF00056"/>
    </source>
</evidence>
<dbReference type="InterPro" id="IPR001252">
    <property type="entry name" value="Malate_DH_AS"/>
</dbReference>
<evidence type="ECO:0000256" key="11">
    <source>
        <dbReference type="PIRSR" id="PIRSR000102-3"/>
    </source>
</evidence>
<dbReference type="OrthoDB" id="9802969at2"/>
<dbReference type="InterPro" id="IPR001236">
    <property type="entry name" value="Lactate/malate_DH_N"/>
</dbReference>
<dbReference type="PANTHER" id="PTHR23382">
    <property type="entry name" value="MALATE DEHYDROGENASE"/>
    <property type="match status" value="1"/>
</dbReference>
<protein>
    <recommendedName>
        <fullName evidence="3 8">Malate dehydrogenase</fullName>
        <ecNumber evidence="3 8">1.1.1.37</ecNumber>
    </recommendedName>
</protein>
<evidence type="ECO:0000256" key="1">
    <source>
        <dbReference type="ARBA" id="ARBA00003966"/>
    </source>
</evidence>
<evidence type="ECO:0000256" key="12">
    <source>
        <dbReference type="RuleBase" id="RU000422"/>
    </source>
</evidence>
<comment type="similarity">
    <text evidence="2 8">Belongs to the LDH/MDH superfamily. MDH type 2 family.</text>
</comment>
<feature type="domain" description="Lactate/malate dehydrogenase N-terminal" evidence="13">
    <location>
        <begin position="5"/>
        <end position="152"/>
    </location>
</feature>
<name>A0A4Y8UNU1_9GAMM</name>
<dbReference type="Proteomes" id="UP000298133">
    <property type="component" value="Unassembled WGS sequence"/>
</dbReference>
<evidence type="ECO:0000313" key="15">
    <source>
        <dbReference type="EMBL" id="TFH68953.1"/>
    </source>
</evidence>
<evidence type="ECO:0000256" key="5">
    <source>
        <dbReference type="ARBA" id="ARBA00023002"/>
    </source>
</evidence>
<feature type="active site" description="Proton acceptor" evidence="8 9">
    <location>
        <position position="187"/>
    </location>
</feature>
<dbReference type="FunFam" id="3.40.50.720:FF:000010">
    <property type="entry name" value="Malate dehydrogenase"/>
    <property type="match status" value="1"/>
</dbReference>
<dbReference type="GO" id="GO:0030060">
    <property type="term" value="F:L-malate dehydrogenase (NAD+) activity"/>
    <property type="evidence" value="ECO:0007669"/>
    <property type="project" value="UniProtKB-UniRule"/>
</dbReference>
<feature type="binding site" evidence="8 11">
    <location>
        <begin position="129"/>
        <end position="131"/>
    </location>
    <ligand>
        <name>NAD(+)</name>
        <dbReference type="ChEBI" id="CHEBI:57540"/>
    </ligand>
</feature>
<dbReference type="PROSITE" id="PS00068">
    <property type="entry name" value="MDH"/>
    <property type="match status" value="1"/>
</dbReference>
<feature type="binding site" evidence="8 10">
    <location>
        <position position="98"/>
    </location>
    <ligand>
        <name>substrate</name>
    </ligand>
</feature>
<evidence type="ECO:0000256" key="2">
    <source>
        <dbReference type="ARBA" id="ARBA00009613"/>
    </source>
</evidence>
<dbReference type="EC" id="1.1.1.37" evidence="3 8"/>
<evidence type="ECO:0000256" key="9">
    <source>
        <dbReference type="PIRSR" id="PIRSR000102-1"/>
    </source>
</evidence>
<dbReference type="PIRSF" id="PIRSF000102">
    <property type="entry name" value="Lac_mal_DH"/>
    <property type="match status" value="1"/>
</dbReference>
<accession>A0A4Y8UNU1</accession>
<dbReference type="CDD" id="cd01338">
    <property type="entry name" value="MDH_chloroplast-like"/>
    <property type="match status" value="1"/>
</dbReference>
<organism evidence="15 16">
    <name type="scientific">Gammaproteobacteria bacterium LSUCC0057</name>
    <dbReference type="NCBI Taxonomy" id="2559237"/>
    <lineage>
        <taxon>Bacteria</taxon>
        <taxon>Pseudomonadati</taxon>
        <taxon>Pseudomonadota</taxon>
        <taxon>Gammaproteobacteria</taxon>
        <taxon>Cellvibrionales</taxon>
        <taxon>Porticoccaceae</taxon>
        <taxon>SAR92 clade</taxon>
    </lineage>
</organism>
<keyword evidence="16" id="KW-1185">Reference proteome</keyword>
<evidence type="ECO:0000259" key="14">
    <source>
        <dbReference type="Pfam" id="PF02866"/>
    </source>
</evidence>
<evidence type="ECO:0000313" key="16">
    <source>
        <dbReference type="Proteomes" id="UP000298133"/>
    </source>
</evidence>
<keyword evidence="6 8" id="KW-0520">NAD</keyword>
<feature type="binding site" evidence="8">
    <location>
        <begin position="11"/>
        <end position="17"/>
    </location>
    <ligand>
        <name>NAD(+)</name>
        <dbReference type="ChEBI" id="CHEBI:57540"/>
    </ligand>
</feature>
<reference evidence="15 16" key="1">
    <citation type="submission" date="2019-03" db="EMBL/GenBank/DDBJ databases">
        <title>Draft genome of Gammaproteobacteria bacterium LSUCC0057, a member of the SAR92 clade.</title>
        <authorList>
            <person name="Lanclos V.C."/>
            <person name="Doiron C."/>
            <person name="Henson M.W."/>
            <person name="Thrash J.C."/>
        </authorList>
    </citation>
    <scope>NUCLEOTIDE SEQUENCE [LARGE SCALE GENOMIC DNA]</scope>
    <source>
        <strain evidence="15 16">LSUCC0057</strain>
    </source>
</reference>
<dbReference type="InterPro" id="IPR036291">
    <property type="entry name" value="NAD(P)-bd_dom_sf"/>
</dbReference>
<dbReference type="InterPro" id="IPR015955">
    <property type="entry name" value="Lactate_DH/Glyco_Ohase_4_C"/>
</dbReference>
<evidence type="ECO:0000256" key="8">
    <source>
        <dbReference type="HAMAP-Rule" id="MF_01517"/>
    </source>
</evidence>
<dbReference type="SUPFAM" id="SSF56327">
    <property type="entry name" value="LDH C-terminal domain-like"/>
    <property type="match status" value="1"/>
</dbReference>
<dbReference type="InterPro" id="IPR022383">
    <property type="entry name" value="Lactate/malate_DH_C"/>
</dbReference>
<dbReference type="NCBIfam" id="NF003916">
    <property type="entry name" value="PRK05442.1"/>
    <property type="match status" value="1"/>
</dbReference>
<dbReference type="Pfam" id="PF00056">
    <property type="entry name" value="Ldh_1_N"/>
    <property type="match status" value="1"/>
</dbReference>
<evidence type="ECO:0000256" key="6">
    <source>
        <dbReference type="ARBA" id="ARBA00023027"/>
    </source>
</evidence>
<dbReference type="FunFam" id="3.90.110.10:FF:000002">
    <property type="entry name" value="Malate dehydrogenase"/>
    <property type="match status" value="1"/>
</dbReference>
<evidence type="ECO:0000256" key="10">
    <source>
        <dbReference type="PIRSR" id="PIRSR000102-2"/>
    </source>
</evidence>
<dbReference type="Gene3D" id="3.40.50.720">
    <property type="entry name" value="NAD(P)-binding Rossmann-like Domain"/>
    <property type="match status" value="1"/>
</dbReference>
<comment type="catalytic activity">
    <reaction evidence="7 8 12">
        <text>(S)-malate + NAD(+) = oxaloacetate + NADH + H(+)</text>
        <dbReference type="Rhea" id="RHEA:21432"/>
        <dbReference type="ChEBI" id="CHEBI:15378"/>
        <dbReference type="ChEBI" id="CHEBI:15589"/>
        <dbReference type="ChEBI" id="CHEBI:16452"/>
        <dbReference type="ChEBI" id="CHEBI:57540"/>
        <dbReference type="ChEBI" id="CHEBI:57945"/>
        <dbReference type="EC" id="1.1.1.37"/>
    </reaction>
</comment>
<keyword evidence="5 8" id="KW-0560">Oxidoreductase</keyword>
<dbReference type="InterPro" id="IPR010945">
    <property type="entry name" value="Malate_DH_type2"/>
</dbReference>
<dbReference type="HAMAP" id="MF_01517">
    <property type="entry name" value="Malate_dehydrog_2"/>
    <property type="match status" value="1"/>
</dbReference>
<dbReference type="GO" id="GO:0006099">
    <property type="term" value="P:tricarboxylic acid cycle"/>
    <property type="evidence" value="ECO:0007669"/>
    <property type="project" value="UniProtKB-UniRule"/>
</dbReference>
<dbReference type="Pfam" id="PF02866">
    <property type="entry name" value="Ldh_1_C"/>
    <property type="match status" value="1"/>
</dbReference>
<dbReference type="AlphaFoldDB" id="A0A4Y8UNU1"/>
<feature type="binding site" evidence="8 10">
    <location>
        <position position="162"/>
    </location>
    <ligand>
        <name>substrate</name>
    </ligand>
</feature>
<dbReference type="NCBIfam" id="TIGR01759">
    <property type="entry name" value="MalateDH-SF1"/>
    <property type="match status" value="1"/>
</dbReference>
<sequence>MKSPVRVTVTGAAGQISYSLLFRIAAGEMLGADQPVILQLLEITPALQALQGVAMELDDCAFPLLAGIVCTDDANVAFKDSDYALLVGARPRGPGMERKDLLEANAAIFSVQGKAIDANASRDIKVLVVGNPANTNSLIAQRNAPSINPRQFTAMTRLDHNRAISQLAEKTGTTVNDVTNMTIWGNHSATQYPDLHQAKVNGQAAIDMVEQAWYEADFIPTVQQRGAAIIAARGASSAASAANAAIAHMRSWALGTADGDWVSMGVYSDGSYGIAEGLIYSFPCTCKDGDWSIVQGLAINDFSRAKMSATEQELCEERDAVQHLLP</sequence>
<feature type="binding site" evidence="8">
    <location>
        <position position="112"/>
    </location>
    <ligand>
        <name>NAD(+)</name>
        <dbReference type="ChEBI" id="CHEBI:57540"/>
    </ligand>
</feature>
<dbReference type="SUPFAM" id="SSF51735">
    <property type="entry name" value="NAD(P)-binding Rossmann-fold domains"/>
    <property type="match status" value="1"/>
</dbReference>
<feature type="binding site" evidence="8 10">
    <location>
        <position position="131"/>
    </location>
    <ligand>
        <name>substrate</name>
    </ligand>
</feature>
<comment type="caution">
    <text evidence="15">The sequence shown here is derived from an EMBL/GenBank/DDBJ whole genome shotgun (WGS) entry which is preliminary data.</text>
</comment>
<feature type="domain" description="Lactate/malate dehydrogenase C-terminal" evidence="14">
    <location>
        <begin position="156"/>
        <end position="322"/>
    </location>
</feature>
<keyword evidence="4 8" id="KW-0816">Tricarboxylic acid cycle</keyword>
<dbReference type="InterPro" id="IPR001557">
    <property type="entry name" value="L-lactate/malate_DH"/>
</dbReference>